<keyword evidence="3" id="KW-1185">Reference proteome</keyword>
<dbReference type="Proteomes" id="UP001392437">
    <property type="component" value="Unassembled WGS sequence"/>
</dbReference>
<accession>A0AAW0QH82</accession>
<evidence type="ECO:0000256" key="1">
    <source>
        <dbReference type="SAM" id="MobiDB-lite"/>
    </source>
</evidence>
<proteinExistence type="predicted"/>
<feature type="region of interest" description="Disordered" evidence="1">
    <location>
        <begin position="582"/>
        <end position="616"/>
    </location>
</feature>
<comment type="caution">
    <text evidence="2">The sequence shown here is derived from an EMBL/GenBank/DDBJ whole genome shotgun (WGS) entry which is preliminary data.</text>
</comment>
<name>A0AAW0QH82_9PEZI</name>
<feature type="compositionally biased region" description="Acidic residues" evidence="1">
    <location>
        <begin position="182"/>
        <end position="196"/>
    </location>
</feature>
<sequence>MAQSINMPYGDMGVKIPYFDPGPENEWSQNDKIQKDGFLLVKIFQPNVFLLQSIGNGRLYVNKLLRVEPGGPTPRELAASTVAWGMVGLDGENMAMPFRRAGGNGAGGQAGDNDDDSDDDSDDYSVNDDDDDPEGRALDDSGDYAPAPDDSDDEVWSDNMEDRAHGGMVDLSMRGGAGNENGGDDGAEDDDSDVDNNNDFMFTLPQETYFPHLVHWQRLVNDDNNMVYSLYYKYYNGGSIMDMETLFAKKGKRVPEHFIWLVAEQLGEALAYMYFGRPRGERRRRSQPAELAARRGRKGPYGERVNAFPDIVAGDFGESYIEGNPRRFVSETVENQPFPMQPWNDIDGLSQTLRRLAMAHLEPVRQAAMEEIDDVRVRTALTLDNDDGDPPYSDALINMLETLEWSRGANDVAIVDRERLDGTHGYDDLPDITWVIDTMLTTARFEVESRRIDLPEGTDYRNLDMSWTKPFVRQMPWSCNHKHPRGLRDLERLSALSRWADVRPPYEFQRLAFGPARCVDMGYGDESARLAQPTFADPARFDRRGAEQGAVSDHTLVRRGFRAKADGVLLAISNLASHESARLDAGDLPSESDGGSDGGAQARPPRPSFIYNPRTGDTLLHPRLARVQRRIDALRTAVAEYQTVRDDIRRQGIQEPRVQPPPNDDDDDDDDDDDGGGGDDGGDDDDGSDDGDGDDNGGPNKRQRTS</sequence>
<feature type="region of interest" description="Disordered" evidence="1">
    <location>
        <begin position="646"/>
        <end position="706"/>
    </location>
</feature>
<reference evidence="2 3" key="1">
    <citation type="submission" date="2023-01" db="EMBL/GenBank/DDBJ databases">
        <title>Analysis of 21 Apiospora genomes using comparative genomics revels a genus with tremendous synthesis potential of carbohydrate active enzymes and secondary metabolites.</title>
        <authorList>
            <person name="Sorensen T."/>
        </authorList>
    </citation>
    <scope>NUCLEOTIDE SEQUENCE [LARGE SCALE GENOMIC DNA]</scope>
    <source>
        <strain evidence="2 3">CBS 117206</strain>
    </source>
</reference>
<gene>
    <name evidence="2" type="ORF">PG999_010927</name>
</gene>
<protein>
    <submittedName>
        <fullName evidence="2">Uncharacterized protein</fullName>
    </submittedName>
</protein>
<organism evidence="2 3">
    <name type="scientific">Apiospora kogelbergensis</name>
    <dbReference type="NCBI Taxonomy" id="1337665"/>
    <lineage>
        <taxon>Eukaryota</taxon>
        <taxon>Fungi</taxon>
        <taxon>Dikarya</taxon>
        <taxon>Ascomycota</taxon>
        <taxon>Pezizomycotina</taxon>
        <taxon>Sordariomycetes</taxon>
        <taxon>Xylariomycetidae</taxon>
        <taxon>Amphisphaeriales</taxon>
        <taxon>Apiosporaceae</taxon>
        <taxon>Apiospora</taxon>
    </lineage>
</organism>
<evidence type="ECO:0000313" key="2">
    <source>
        <dbReference type="EMBL" id="KAK8100553.1"/>
    </source>
</evidence>
<dbReference type="EMBL" id="JAQQWP010000009">
    <property type="protein sequence ID" value="KAK8100553.1"/>
    <property type="molecule type" value="Genomic_DNA"/>
</dbReference>
<evidence type="ECO:0000313" key="3">
    <source>
        <dbReference type="Proteomes" id="UP001392437"/>
    </source>
</evidence>
<feature type="compositionally biased region" description="Acidic residues" evidence="1">
    <location>
        <begin position="663"/>
        <end position="695"/>
    </location>
</feature>
<feature type="compositionally biased region" description="Acidic residues" evidence="1">
    <location>
        <begin position="112"/>
        <end position="133"/>
    </location>
</feature>
<feature type="region of interest" description="Disordered" evidence="1">
    <location>
        <begin position="98"/>
        <end position="198"/>
    </location>
</feature>
<dbReference type="AlphaFoldDB" id="A0AAW0QH82"/>